<dbReference type="PANTHER" id="PTHR45663">
    <property type="entry name" value="GEO12009P1"/>
    <property type="match status" value="1"/>
</dbReference>
<proteinExistence type="inferred from homology"/>
<dbReference type="PROSITE" id="PS00194">
    <property type="entry name" value="THIOREDOXIN_1"/>
    <property type="match status" value="1"/>
</dbReference>
<keyword evidence="3" id="KW-0813">Transport</keyword>
<keyword evidence="4" id="KW-0249">Electron transport</keyword>
<dbReference type="GO" id="GO:0015035">
    <property type="term" value="F:protein-disulfide reductase activity"/>
    <property type="evidence" value="ECO:0007669"/>
    <property type="project" value="TreeGrafter"/>
</dbReference>
<evidence type="ECO:0000256" key="1">
    <source>
        <dbReference type="ARBA" id="ARBA00003318"/>
    </source>
</evidence>
<dbReference type="EMBL" id="VNIQ01000002">
    <property type="protein sequence ID" value="TYQ06590.1"/>
    <property type="molecule type" value="Genomic_DNA"/>
</dbReference>
<comment type="caution">
    <text evidence="7">The sequence shown here is derived from an EMBL/GenBank/DDBJ whole genome shotgun (WGS) entry which is preliminary data.</text>
</comment>
<organism evidence="7">
    <name type="scientific">Nocardia globerula</name>
    <dbReference type="NCBI Taxonomy" id="1818"/>
    <lineage>
        <taxon>Bacteria</taxon>
        <taxon>Bacillati</taxon>
        <taxon>Actinomycetota</taxon>
        <taxon>Actinomycetes</taxon>
        <taxon>Mycobacteriales</taxon>
        <taxon>Nocardiaceae</taxon>
        <taxon>Nocardia</taxon>
    </lineage>
</organism>
<dbReference type="InterPro" id="IPR017937">
    <property type="entry name" value="Thioredoxin_CS"/>
</dbReference>
<dbReference type="Pfam" id="PF00085">
    <property type="entry name" value="Thioredoxin"/>
    <property type="match status" value="1"/>
</dbReference>
<accession>A0A652YU48</accession>
<evidence type="ECO:0000313" key="7">
    <source>
        <dbReference type="EMBL" id="TYQ06590.1"/>
    </source>
</evidence>
<dbReference type="SUPFAM" id="SSF52833">
    <property type="entry name" value="Thioredoxin-like"/>
    <property type="match status" value="1"/>
</dbReference>
<evidence type="ECO:0000256" key="2">
    <source>
        <dbReference type="ARBA" id="ARBA00008987"/>
    </source>
</evidence>
<dbReference type="AlphaFoldDB" id="A0A652YU48"/>
<dbReference type="CDD" id="cd02947">
    <property type="entry name" value="TRX_family"/>
    <property type="match status" value="1"/>
</dbReference>
<keyword evidence="5" id="KW-1015">Disulfide bond</keyword>
<gene>
    <name evidence="7" type="ORF">FNL38_102732</name>
</gene>
<dbReference type="PANTHER" id="PTHR45663:SF11">
    <property type="entry name" value="GEO12009P1"/>
    <property type="match status" value="1"/>
</dbReference>
<dbReference type="PROSITE" id="PS51352">
    <property type="entry name" value="THIOREDOXIN_2"/>
    <property type="match status" value="1"/>
</dbReference>
<evidence type="ECO:0000256" key="6">
    <source>
        <dbReference type="ARBA" id="ARBA00023284"/>
    </source>
</evidence>
<evidence type="ECO:0000256" key="4">
    <source>
        <dbReference type="ARBA" id="ARBA00022982"/>
    </source>
</evidence>
<comment type="function">
    <text evidence="1">Participates in various redox reactions through the reversible oxidation of its active center dithiol to a disulfide and catalyzes dithiol-disulfide exchange reactions.</text>
</comment>
<reference evidence="7" key="1">
    <citation type="submission" date="2019-07" db="EMBL/GenBank/DDBJ databases">
        <title>Genomic Encyclopedia of Type Strains, Phase IV (KMG-IV): sequencing the most valuable type-strain genomes for metagenomic binning, comparative biology and taxonomic classification.</title>
        <authorList>
            <person name="Goeker M."/>
        </authorList>
    </citation>
    <scope>NUCLEOTIDE SEQUENCE</scope>
    <source>
        <strain evidence="7">DSM 44596</strain>
    </source>
</reference>
<dbReference type="InterPro" id="IPR013766">
    <property type="entry name" value="Thioredoxin_domain"/>
</dbReference>
<keyword evidence="6" id="KW-0676">Redox-active center</keyword>
<comment type="similarity">
    <text evidence="2">Belongs to the thioredoxin family.</text>
</comment>
<protein>
    <submittedName>
        <fullName evidence="7">Thioredoxin</fullName>
    </submittedName>
</protein>
<evidence type="ECO:0000256" key="3">
    <source>
        <dbReference type="ARBA" id="ARBA00022448"/>
    </source>
</evidence>
<sequence length="157" mass="15969">MTGITVLLIALVAVVAVGLLLKSRSGAVRASGSGTSEAVGSRIELLAAAGIAPGSGPVVLHFSADWCGPCSAVRRVVDQVVTTMANAPHPPVDVELDIDKNPALAREMSVLSLPTTFILDRDLVERFRVSGVPSTADLTSALAPFSTPGTPNSPSAG</sequence>
<dbReference type="InterPro" id="IPR036249">
    <property type="entry name" value="Thioredoxin-like_sf"/>
</dbReference>
<name>A0A652YU48_NOCGL</name>
<dbReference type="GO" id="GO:0045454">
    <property type="term" value="P:cell redox homeostasis"/>
    <property type="evidence" value="ECO:0007669"/>
    <property type="project" value="TreeGrafter"/>
</dbReference>
<dbReference type="Gene3D" id="3.40.30.10">
    <property type="entry name" value="Glutaredoxin"/>
    <property type="match status" value="1"/>
</dbReference>
<evidence type="ECO:0000256" key="5">
    <source>
        <dbReference type="ARBA" id="ARBA00023157"/>
    </source>
</evidence>
<dbReference type="GO" id="GO:0005829">
    <property type="term" value="C:cytosol"/>
    <property type="evidence" value="ECO:0007669"/>
    <property type="project" value="TreeGrafter"/>
</dbReference>